<name>A0A7J6A660_AMEME</name>
<comment type="caution">
    <text evidence="1">The sequence shown here is derived from an EMBL/GenBank/DDBJ whole genome shotgun (WGS) entry which is preliminary data.</text>
</comment>
<evidence type="ECO:0000313" key="2">
    <source>
        <dbReference type="Proteomes" id="UP000593565"/>
    </source>
</evidence>
<accession>A0A7J6A660</accession>
<evidence type="ECO:0008006" key="3">
    <source>
        <dbReference type="Google" id="ProtNLM"/>
    </source>
</evidence>
<dbReference type="SUPFAM" id="SSF52540">
    <property type="entry name" value="P-loop containing nucleoside triphosphate hydrolases"/>
    <property type="match status" value="1"/>
</dbReference>
<evidence type="ECO:0000313" key="1">
    <source>
        <dbReference type="EMBL" id="KAF4078332.1"/>
    </source>
</evidence>
<dbReference type="AlphaFoldDB" id="A0A7J6A660"/>
<dbReference type="InterPro" id="IPR027417">
    <property type="entry name" value="P-loop_NTPase"/>
</dbReference>
<dbReference type="EMBL" id="JAAGNN010000017">
    <property type="protein sequence ID" value="KAF4078332.1"/>
    <property type="molecule type" value="Genomic_DNA"/>
</dbReference>
<dbReference type="PANTHER" id="PTHR47642:SF5">
    <property type="entry name" value="ATP-DEPENDENT DNA HELICASE"/>
    <property type="match status" value="1"/>
</dbReference>
<proteinExistence type="predicted"/>
<organism evidence="1 2">
    <name type="scientific">Ameiurus melas</name>
    <name type="common">Black bullhead</name>
    <name type="synonym">Silurus melas</name>
    <dbReference type="NCBI Taxonomy" id="219545"/>
    <lineage>
        <taxon>Eukaryota</taxon>
        <taxon>Metazoa</taxon>
        <taxon>Chordata</taxon>
        <taxon>Craniata</taxon>
        <taxon>Vertebrata</taxon>
        <taxon>Euteleostomi</taxon>
        <taxon>Actinopterygii</taxon>
        <taxon>Neopterygii</taxon>
        <taxon>Teleostei</taxon>
        <taxon>Ostariophysi</taxon>
        <taxon>Siluriformes</taxon>
        <taxon>Ictaluridae</taxon>
        <taxon>Ameiurus</taxon>
    </lineage>
</organism>
<dbReference type="Proteomes" id="UP000593565">
    <property type="component" value="Unassembled WGS sequence"/>
</dbReference>
<keyword evidence="2" id="KW-1185">Reference proteome</keyword>
<reference evidence="1 2" key="1">
    <citation type="submission" date="2020-02" db="EMBL/GenBank/DDBJ databases">
        <title>A chromosome-scale genome assembly of the black bullhead catfish (Ameiurus melas).</title>
        <authorList>
            <person name="Wen M."/>
            <person name="Zham M."/>
            <person name="Cabau C."/>
            <person name="Klopp C."/>
            <person name="Donnadieu C."/>
            <person name="Roques C."/>
            <person name="Bouchez O."/>
            <person name="Lampietro C."/>
            <person name="Jouanno E."/>
            <person name="Herpin A."/>
            <person name="Louis A."/>
            <person name="Berthelot C."/>
            <person name="Parey E."/>
            <person name="Roest-Crollius H."/>
            <person name="Braasch I."/>
            <person name="Postlethwait J."/>
            <person name="Robinson-Rechavi M."/>
            <person name="Echchiki A."/>
            <person name="Begum T."/>
            <person name="Montfort J."/>
            <person name="Schartl M."/>
            <person name="Bobe J."/>
            <person name="Guiguen Y."/>
        </authorList>
    </citation>
    <scope>NUCLEOTIDE SEQUENCE [LARGE SCALE GENOMIC DNA]</scope>
    <source>
        <strain evidence="1">M_S1</strain>
        <tissue evidence="1">Blood</tissue>
    </source>
</reference>
<dbReference type="PANTHER" id="PTHR47642">
    <property type="entry name" value="ATP-DEPENDENT DNA HELICASE"/>
    <property type="match status" value="1"/>
</dbReference>
<protein>
    <recommendedName>
        <fullName evidence="3">ATP-dependent DNA helicase PIF1</fullName>
    </recommendedName>
</protein>
<sequence length="182" mass="20112">MVTRNLDVEDGVVNGCFGKIANIVTKTKDGIAIIQMLGLQLDNPNAGRKRSIRVQAEDNLVYFERSEENLRKGAVCRQFSIKLAYACTAHKVQGMSMQNAAVSLKIFEPGIDVPRSRTTSLRALHITDFSEKKIYADPAVTASLRTAVPGEVVNTKSSVLVASLKRGVHKTAWSVWKLYMFL</sequence>
<gene>
    <name evidence="1" type="ORF">AMELA_G00198050</name>
</gene>
<dbReference type="InterPro" id="IPR051055">
    <property type="entry name" value="PIF1_helicase"/>
</dbReference>